<feature type="chain" id="PRO_5034959981" evidence="1">
    <location>
        <begin position="33"/>
        <end position="193"/>
    </location>
</feature>
<accession>A0A8C6U7G6</accession>
<dbReference type="PANTHER" id="PTHR28635:SF1">
    <property type="entry name" value="TRANSMEMBRANE INNER EAR EXPRESSED PROTEIN"/>
    <property type="match status" value="1"/>
</dbReference>
<organism evidence="2 3">
    <name type="scientific">Neogobius melanostomus</name>
    <name type="common">round goby</name>
    <dbReference type="NCBI Taxonomy" id="47308"/>
    <lineage>
        <taxon>Eukaryota</taxon>
        <taxon>Metazoa</taxon>
        <taxon>Chordata</taxon>
        <taxon>Craniata</taxon>
        <taxon>Vertebrata</taxon>
        <taxon>Euteleostomi</taxon>
        <taxon>Actinopterygii</taxon>
        <taxon>Neopterygii</taxon>
        <taxon>Teleostei</taxon>
        <taxon>Neoteleostei</taxon>
        <taxon>Acanthomorphata</taxon>
        <taxon>Gobiaria</taxon>
        <taxon>Gobiiformes</taxon>
        <taxon>Gobioidei</taxon>
        <taxon>Gobiidae</taxon>
        <taxon>Benthophilinae</taxon>
        <taxon>Neogobiini</taxon>
        <taxon>Neogobius</taxon>
    </lineage>
</organism>
<name>A0A8C6U7G6_9GOBI</name>
<reference evidence="2" key="2">
    <citation type="submission" date="2025-09" db="UniProtKB">
        <authorList>
            <consortium name="Ensembl"/>
        </authorList>
    </citation>
    <scope>IDENTIFICATION</scope>
</reference>
<feature type="signal peptide" evidence="1">
    <location>
        <begin position="1"/>
        <end position="32"/>
    </location>
</feature>
<keyword evidence="1" id="KW-0732">Signal</keyword>
<dbReference type="InterPro" id="IPR032006">
    <property type="entry name" value="TMIE"/>
</dbReference>
<keyword evidence="3" id="KW-1185">Reference proteome</keyword>
<dbReference type="GO" id="GO:0007605">
    <property type="term" value="P:sensory perception of sound"/>
    <property type="evidence" value="ECO:0007669"/>
    <property type="project" value="TreeGrafter"/>
</dbReference>
<dbReference type="AlphaFoldDB" id="A0A8C6U7G6"/>
<evidence type="ECO:0000313" key="3">
    <source>
        <dbReference type="Proteomes" id="UP000694523"/>
    </source>
</evidence>
<proteinExistence type="predicted"/>
<evidence type="ECO:0000313" key="2">
    <source>
        <dbReference type="Ensembl" id="ENSNMLP00000030849.1"/>
    </source>
</evidence>
<dbReference type="GO" id="GO:0042472">
    <property type="term" value="P:inner ear morphogenesis"/>
    <property type="evidence" value="ECO:0007669"/>
    <property type="project" value="TreeGrafter"/>
</dbReference>
<dbReference type="Proteomes" id="UP000694523">
    <property type="component" value="Unplaced"/>
</dbReference>
<sequence length="193" mass="21590">MFLSSATSPGSRLPSLLLVCCFLSIFHRILLPTDPPKKPDPVTSETVVFWAVGETKKEIEARHAMRNAAKKYANTLETVPPLEELTEVPGCKYLFKSETRIRQRFHSYASLALKTSSLLKGGRIGLVYPLHMQISSIQFDPGAGKAGAFTETAARLWKQFMKRNSFISVSVSLDFPAWRPFESCMKRGKHNVA</sequence>
<reference evidence="2" key="1">
    <citation type="submission" date="2025-08" db="UniProtKB">
        <authorList>
            <consortium name="Ensembl"/>
        </authorList>
    </citation>
    <scope>IDENTIFICATION</scope>
</reference>
<evidence type="ECO:0000256" key="1">
    <source>
        <dbReference type="SAM" id="SignalP"/>
    </source>
</evidence>
<dbReference type="Ensembl" id="ENSNMLT00000034388.1">
    <property type="protein sequence ID" value="ENSNMLP00000030849.1"/>
    <property type="gene ID" value="ENSNMLG00000019415.1"/>
</dbReference>
<protein>
    <submittedName>
        <fullName evidence="2">Uncharacterized protein</fullName>
    </submittedName>
</protein>
<dbReference type="PANTHER" id="PTHR28635">
    <property type="entry name" value="TRANSMEMBRANE INNER EAR EXPRESSED PROTEIN"/>
    <property type="match status" value="1"/>
</dbReference>